<name>A0AA96EQ32_9VIRU</name>
<sequence length="217" mass="25306">MDRFLKKKEVLSLSLVAGELPNVSDFVEWRRKRQNCKKLFEQILPDGTRHGEFYKKKVRPYGKKNIRPVGVKKVTANFFMGKLHGPFYSKVEDWTGVCVAKADFIHGNIERMTISCPGREKTTTELIFLEGYPVSIIGPLEVSEIIWDKKKRKLWLQSEQYGDVEILDETDREEDLDYSIWIISDHRDALEVYIPKEIGKKVYCSGRVSRIYIPVFV</sequence>
<organism evidence="1">
    <name type="scientific">Marseillevirus sp</name>
    <dbReference type="NCBI Taxonomy" id="2809551"/>
    <lineage>
        <taxon>Viruses</taxon>
        <taxon>Varidnaviria</taxon>
        <taxon>Bamfordvirae</taxon>
        <taxon>Nucleocytoviricota</taxon>
        <taxon>Megaviricetes</taxon>
        <taxon>Pimascovirales</taxon>
        <taxon>Pimascovirales incertae sedis</taxon>
        <taxon>Marseilleviridae</taxon>
        <taxon>Marseillevirus</taxon>
    </lineage>
</organism>
<reference evidence="1" key="1">
    <citation type="submission" date="2023-07" db="EMBL/GenBank/DDBJ databases">
        <authorList>
            <person name="Xia Y."/>
        </authorList>
    </citation>
    <scope>NUCLEOTIDE SEQUENCE</scope>
    <source>
        <strain evidence="1">E</strain>
    </source>
</reference>
<protein>
    <submittedName>
        <fullName evidence="1">Uncharacterized protein</fullName>
    </submittedName>
</protein>
<evidence type="ECO:0000313" key="1">
    <source>
        <dbReference type="EMBL" id="WNL50276.1"/>
    </source>
</evidence>
<dbReference type="EMBL" id="OR343189">
    <property type="protein sequence ID" value="WNL50276.1"/>
    <property type="molecule type" value="Genomic_DNA"/>
</dbReference>
<gene>
    <name evidence="1" type="ORF">MarDSR_237</name>
</gene>
<proteinExistence type="predicted"/>
<accession>A0AA96EQ32</accession>